<dbReference type="OrthoDB" id="5989148at2759"/>
<feature type="transmembrane region" description="Helical" evidence="1">
    <location>
        <begin position="382"/>
        <end position="400"/>
    </location>
</feature>
<dbReference type="InParanoid" id="A0A1X7T6J8"/>
<sequence>MGKCTFQLYCRNDYRNISLTFSNNTAALAGNSIYSPNLYGCYYRNFERPKPDMVVKMYNTMFKNIFPGDVASKANYIGLCTPNKMHEIYPGGSIHVPINVTDQNGSLTYEILTVIPVEKGNFLKKLDWWFSDYQGSFVIKGKKNYTTVNLTIHTTDVATLDQESMLLFSISQKNKIVEVSVKLKSCPLGFRLSTSGSCVCSDLVNKFNRQIACHIENNTFIKPADLDVWMGNSIKSHNFSIAYCHPYYCNIGSQLDLIYLNSSGSYLGSTNSTISLPLCYGYRTGEACGKCISNYSVVFGSTECKDCSSSFWPFTILLYIIAGPLLVLLLFTLKLTLTTGTLNGIIFYAQIANIGIMHYLNIPCNECTRESLYSLVRPVSVFISWLNLNLGFPLCFYNGMTEILKAGLSLLFPVYLILIVGLLIILSHYSVKVSNRFSRSSIQVFVTIVHLSFTKLLQSVLDVFSSAQIYTEGADVPKTIWYNNGTIMYNSESHKWLMAITSVVAGLILVPYFIVTLLGKFLLKFDRLREYIRPFYEAIHAPYRRNKWYWFALHQLFVLFTYVSETFSKGRVPLFLSLLLIYHILLYLQTKSTPFRYKTLNWLNLMLLLALNIVFLVSQYIYLSNGSPKQLVMFFAIANYPIIAVFILIIAYHILLVTNNVNRVLLLYQKVYQLKEHFPGFKETRQYNERRRPYYGCRDSGDYTEAREPLLEQTLIN</sequence>
<feature type="transmembrane region" description="Helical" evidence="1">
    <location>
        <begin position="634"/>
        <end position="657"/>
    </location>
</feature>
<keyword evidence="1" id="KW-0812">Transmembrane</keyword>
<dbReference type="AlphaFoldDB" id="A0A1X7T6J8"/>
<feature type="transmembrane region" description="Helical" evidence="1">
    <location>
        <begin position="600"/>
        <end position="622"/>
    </location>
</feature>
<keyword evidence="1" id="KW-0472">Membrane</keyword>
<name>A0A1X7T6J8_AMPQE</name>
<protein>
    <submittedName>
        <fullName evidence="2">Uncharacterized protein</fullName>
    </submittedName>
</protein>
<keyword evidence="1" id="KW-1133">Transmembrane helix</keyword>
<evidence type="ECO:0000313" key="2">
    <source>
        <dbReference type="EnsemblMetazoa" id="Aqu2.1.10019_001"/>
    </source>
</evidence>
<dbReference type="OMA" id="IACHIEN"/>
<feature type="transmembrane region" description="Helical" evidence="1">
    <location>
        <begin position="548"/>
        <end position="564"/>
    </location>
</feature>
<organism evidence="2">
    <name type="scientific">Amphimedon queenslandica</name>
    <name type="common">Sponge</name>
    <dbReference type="NCBI Taxonomy" id="400682"/>
    <lineage>
        <taxon>Eukaryota</taxon>
        <taxon>Metazoa</taxon>
        <taxon>Porifera</taxon>
        <taxon>Demospongiae</taxon>
        <taxon>Heteroscleromorpha</taxon>
        <taxon>Haplosclerida</taxon>
        <taxon>Niphatidae</taxon>
        <taxon>Amphimedon</taxon>
    </lineage>
</organism>
<feature type="transmembrane region" description="Helical" evidence="1">
    <location>
        <begin position="570"/>
        <end position="588"/>
    </location>
</feature>
<reference evidence="2" key="1">
    <citation type="submission" date="2017-05" db="UniProtKB">
        <authorList>
            <consortium name="EnsemblMetazoa"/>
        </authorList>
    </citation>
    <scope>IDENTIFICATION</scope>
</reference>
<feature type="transmembrane region" description="Helical" evidence="1">
    <location>
        <begin position="311"/>
        <end position="333"/>
    </location>
</feature>
<proteinExistence type="predicted"/>
<dbReference type="EnsemblMetazoa" id="Aqu2.1.10019_001">
    <property type="protein sequence ID" value="Aqu2.1.10019_001"/>
    <property type="gene ID" value="Aqu2.1.10019"/>
</dbReference>
<feature type="transmembrane region" description="Helical" evidence="1">
    <location>
        <begin position="496"/>
        <end position="523"/>
    </location>
</feature>
<evidence type="ECO:0000256" key="1">
    <source>
        <dbReference type="SAM" id="Phobius"/>
    </source>
</evidence>
<feature type="transmembrane region" description="Helical" evidence="1">
    <location>
        <begin position="412"/>
        <end position="431"/>
    </location>
</feature>
<feature type="transmembrane region" description="Helical" evidence="1">
    <location>
        <begin position="345"/>
        <end position="362"/>
    </location>
</feature>
<accession>A0A1X7T6J8</accession>